<proteinExistence type="predicted"/>
<reference evidence="2" key="2">
    <citation type="submission" date="2021-01" db="EMBL/GenBank/DDBJ databases">
        <title>Pan-genome distribution and transcriptional activeness of fungal secondary metabolism genes in Aspergillus section Fumigati.</title>
        <authorList>
            <person name="Takahashi H."/>
            <person name="Umemura M."/>
            <person name="Ninomiya A."/>
            <person name="Kusuya Y."/>
            <person name="Urayama S."/>
            <person name="Shimizu M."/>
            <person name="Watanabe A."/>
            <person name="Kamei K."/>
            <person name="Yaguchi T."/>
            <person name="Hagiwara D."/>
        </authorList>
    </citation>
    <scope>NUCLEOTIDE SEQUENCE</scope>
    <source>
        <strain evidence="2">IFM 46973</strain>
    </source>
</reference>
<dbReference type="GO" id="GO:0016491">
    <property type="term" value="F:oxidoreductase activity"/>
    <property type="evidence" value="ECO:0007669"/>
    <property type="project" value="UniProtKB-KW"/>
</dbReference>
<comment type="caution">
    <text evidence="2">The sequence shown here is derived from an EMBL/GenBank/DDBJ whole genome shotgun (WGS) entry which is preliminary data.</text>
</comment>
<keyword evidence="1" id="KW-0560">Oxidoreductase</keyword>
<dbReference type="Pfam" id="PF00106">
    <property type="entry name" value="adh_short"/>
    <property type="match status" value="1"/>
</dbReference>
<dbReference type="RefSeq" id="XP_043145432.1">
    <property type="nucleotide sequence ID" value="XM_043289497.1"/>
</dbReference>
<dbReference type="InterPro" id="IPR036291">
    <property type="entry name" value="NAD(P)-bd_dom_sf"/>
</dbReference>
<dbReference type="Gene3D" id="3.40.50.720">
    <property type="entry name" value="NAD(P)-binding Rossmann-like Domain"/>
    <property type="match status" value="1"/>
</dbReference>
<dbReference type="EMBL" id="BBXM02000003">
    <property type="protein sequence ID" value="GIC88166.1"/>
    <property type="molecule type" value="Genomic_DNA"/>
</dbReference>
<dbReference type="GeneID" id="66992033"/>
<protein>
    <submittedName>
        <fullName evidence="2">Uncharacterized protein</fullName>
    </submittedName>
</protein>
<dbReference type="InterPro" id="IPR052228">
    <property type="entry name" value="Sec_Metab_Biosynth_Oxidored"/>
</dbReference>
<accession>A0A8E0UZ92</accession>
<evidence type="ECO:0000256" key="1">
    <source>
        <dbReference type="ARBA" id="ARBA00023002"/>
    </source>
</evidence>
<name>A0A8E0UZ92_9EURO</name>
<sequence length="325" mass="35264">MPSIQTIRQANSKIKELGPGLVGIFAGGTSGVGESTCREFVRNTRQPTVYIIGQSQKKASNLMAGLGAINSEARITFLQSDLTLLTNVDSVCREILAKENVVSLLFLSAGFLSMNGRVETPEGLDRMFSIQYYSRMRFIVNLLPLLSRASTAGQPARVVSVLGAGKEGNILTDDLMLKVNYSLKNCVTHTITMTTLALEQLALANPEVDFIHTSPGVVRTNITRGLGPVISLFSRVVLFLASPLTVPVRESGERHLYLALGMLCSKECTQKSHSKVNPGNSYRFDWKCEACGQNSAVEAYQQEGVGVDVWQHTVGVFKTACGDAQ</sequence>
<reference evidence="2" key="1">
    <citation type="journal article" date="2015" name="Genome Announc.">
        <title>Draft Genome Sequence of the Pathogenic Filamentous Fungus Aspergillus udagawae Strain IFM 46973T.</title>
        <authorList>
            <person name="Kusuya Y."/>
            <person name="Takahashi-Nakaguchi A."/>
            <person name="Takahashi H."/>
            <person name="Yaguchi T."/>
        </authorList>
    </citation>
    <scope>NUCLEOTIDE SEQUENCE</scope>
    <source>
        <strain evidence="2">IFM 46973</strain>
    </source>
</reference>
<dbReference type="AlphaFoldDB" id="A0A8E0UZ92"/>
<organism evidence="2 3">
    <name type="scientific">Aspergillus udagawae</name>
    <dbReference type="NCBI Taxonomy" id="91492"/>
    <lineage>
        <taxon>Eukaryota</taxon>
        <taxon>Fungi</taxon>
        <taxon>Dikarya</taxon>
        <taxon>Ascomycota</taxon>
        <taxon>Pezizomycotina</taxon>
        <taxon>Eurotiomycetes</taxon>
        <taxon>Eurotiomycetidae</taxon>
        <taxon>Eurotiales</taxon>
        <taxon>Aspergillaceae</taxon>
        <taxon>Aspergillus</taxon>
        <taxon>Aspergillus subgen. Fumigati</taxon>
    </lineage>
</organism>
<evidence type="ECO:0000313" key="2">
    <source>
        <dbReference type="EMBL" id="GIC88166.1"/>
    </source>
</evidence>
<evidence type="ECO:0000313" key="3">
    <source>
        <dbReference type="Proteomes" id="UP000036893"/>
    </source>
</evidence>
<dbReference type="SUPFAM" id="SSF51735">
    <property type="entry name" value="NAD(P)-binding Rossmann-fold domains"/>
    <property type="match status" value="1"/>
</dbReference>
<dbReference type="PANTHER" id="PTHR47534">
    <property type="entry name" value="YALI0E05731P"/>
    <property type="match status" value="1"/>
</dbReference>
<dbReference type="Proteomes" id="UP000036893">
    <property type="component" value="Unassembled WGS sequence"/>
</dbReference>
<dbReference type="PANTHER" id="PTHR47534:SF2">
    <property type="entry name" value="KETOREDUCTASE (KR) DOMAIN-CONTAINING PROTEIN-RELATED"/>
    <property type="match status" value="1"/>
</dbReference>
<gene>
    <name evidence="2" type="ORF">Aud_004557</name>
</gene>
<dbReference type="InterPro" id="IPR002347">
    <property type="entry name" value="SDR_fam"/>
</dbReference>